<keyword evidence="10 12" id="KW-0472">Membrane</keyword>
<keyword evidence="5 12" id="KW-0812">Transmembrane</keyword>
<keyword evidence="8 12" id="KW-1133">Transmembrane helix</keyword>
<feature type="transmembrane region" description="Helical" evidence="12">
    <location>
        <begin position="91"/>
        <end position="111"/>
    </location>
</feature>
<reference evidence="13" key="1">
    <citation type="journal article" date="2021" name="Mol. Ecol. Resour.">
        <title>Apolygus lucorum genome provides insights into omnivorousness and mesophyll feeding.</title>
        <authorList>
            <person name="Liu Y."/>
            <person name="Liu H."/>
            <person name="Wang H."/>
            <person name="Huang T."/>
            <person name="Liu B."/>
            <person name="Yang B."/>
            <person name="Yin L."/>
            <person name="Li B."/>
            <person name="Zhang Y."/>
            <person name="Zhang S."/>
            <person name="Jiang F."/>
            <person name="Zhang X."/>
            <person name="Ren Y."/>
            <person name="Wang B."/>
            <person name="Wang S."/>
            <person name="Lu Y."/>
            <person name="Wu K."/>
            <person name="Fan W."/>
            <person name="Wang G."/>
        </authorList>
    </citation>
    <scope>NUCLEOTIDE SEQUENCE</scope>
    <source>
        <strain evidence="13">12Hb</strain>
    </source>
</reference>
<dbReference type="OrthoDB" id="5867527at2759"/>
<dbReference type="PRINTS" id="PR01262">
    <property type="entry name" value="INNEXIN"/>
</dbReference>
<sequence>MPRTKRNERRCNSQEDATSDAADVRRNNLIELKAVLFYMPRWLWKHWEGGKIHALMMDLDVGICSEMEKKQKKRLLLDYLWENLRYHNWWCFRYFLCELLSLCNVIGQMFLMDRFFDGAFLTFGIDVFRFMESDQEDRIDPMIFIFPRMTKCTFYKFGVSGEVERHDAVCILPLNVVNEKIYVFLWFWFLILGFLTLGIIIYRIIIILSPRMRVYLLRLRFRLVRGEAIDAIVRRSKMGDWFLLYMLGENIDSIIFRDPIRWQVLIRNGLVALKCYLRPSNEEGDGREELLCKVLVHSTDL</sequence>
<dbReference type="InterPro" id="IPR000990">
    <property type="entry name" value="Innexin"/>
</dbReference>
<dbReference type="GO" id="GO:0005243">
    <property type="term" value="F:gap junction channel activity"/>
    <property type="evidence" value="ECO:0007669"/>
    <property type="project" value="TreeGrafter"/>
</dbReference>
<evidence type="ECO:0000256" key="12">
    <source>
        <dbReference type="RuleBase" id="RU010713"/>
    </source>
</evidence>
<dbReference type="Proteomes" id="UP000466442">
    <property type="component" value="Unassembled WGS sequence"/>
</dbReference>
<evidence type="ECO:0000256" key="6">
    <source>
        <dbReference type="ARBA" id="ARBA00022868"/>
    </source>
</evidence>
<dbReference type="GO" id="GO:0034220">
    <property type="term" value="P:monoatomic ion transmembrane transport"/>
    <property type="evidence" value="ECO:0007669"/>
    <property type="project" value="UniProtKB-KW"/>
</dbReference>
<comment type="function">
    <text evidence="12">Structural component of the gap junctions.</text>
</comment>
<evidence type="ECO:0000256" key="10">
    <source>
        <dbReference type="ARBA" id="ARBA00023136"/>
    </source>
</evidence>
<proteinExistence type="inferred from homology"/>
<keyword evidence="6" id="KW-0303">Gap junction</keyword>
<name>A0A8S9XV82_APOLU</name>
<evidence type="ECO:0000256" key="9">
    <source>
        <dbReference type="ARBA" id="ARBA00023065"/>
    </source>
</evidence>
<dbReference type="PANTHER" id="PTHR11893:SF40">
    <property type="entry name" value="INNEXIN SHAKING-B"/>
    <property type="match status" value="1"/>
</dbReference>
<organism evidence="13 14">
    <name type="scientific">Apolygus lucorum</name>
    <name type="common">Small green plant bug</name>
    <name type="synonym">Lygocoris lucorum</name>
    <dbReference type="NCBI Taxonomy" id="248454"/>
    <lineage>
        <taxon>Eukaryota</taxon>
        <taxon>Metazoa</taxon>
        <taxon>Ecdysozoa</taxon>
        <taxon>Arthropoda</taxon>
        <taxon>Hexapoda</taxon>
        <taxon>Insecta</taxon>
        <taxon>Pterygota</taxon>
        <taxon>Neoptera</taxon>
        <taxon>Paraneoptera</taxon>
        <taxon>Hemiptera</taxon>
        <taxon>Heteroptera</taxon>
        <taxon>Panheteroptera</taxon>
        <taxon>Cimicomorpha</taxon>
        <taxon>Miridae</taxon>
        <taxon>Mirini</taxon>
        <taxon>Apolygus</taxon>
    </lineage>
</organism>
<evidence type="ECO:0000313" key="13">
    <source>
        <dbReference type="EMBL" id="KAF6212158.1"/>
    </source>
</evidence>
<keyword evidence="11 12" id="KW-0407">Ion channel</keyword>
<comment type="caution">
    <text evidence="13">The sequence shown here is derived from an EMBL/GenBank/DDBJ whole genome shotgun (WGS) entry which is preliminary data.</text>
</comment>
<dbReference type="PANTHER" id="PTHR11893">
    <property type="entry name" value="INNEXIN"/>
    <property type="match status" value="1"/>
</dbReference>
<evidence type="ECO:0000256" key="7">
    <source>
        <dbReference type="ARBA" id="ARBA00022949"/>
    </source>
</evidence>
<comment type="subcellular location">
    <subcellularLocation>
        <location evidence="1">Cell junction</location>
        <location evidence="1">Gap junction</location>
    </subcellularLocation>
    <subcellularLocation>
        <location evidence="2 12">Cell membrane</location>
        <topology evidence="2 12">Multi-pass membrane protein</topology>
    </subcellularLocation>
</comment>
<dbReference type="Pfam" id="PF00876">
    <property type="entry name" value="Innexin"/>
    <property type="match status" value="1"/>
</dbReference>
<evidence type="ECO:0000256" key="4">
    <source>
        <dbReference type="ARBA" id="ARBA00022475"/>
    </source>
</evidence>
<dbReference type="GO" id="GO:0005886">
    <property type="term" value="C:plasma membrane"/>
    <property type="evidence" value="ECO:0007669"/>
    <property type="project" value="UniProtKB-SubCell"/>
</dbReference>
<accession>A0A8S9XV82</accession>
<gene>
    <name evidence="12" type="primary">inx</name>
    <name evidence="13" type="ORF">GE061_012679</name>
</gene>
<evidence type="ECO:0000256" key="8">
    <source>
        <dbReference type="ARBA" id="ARBA00022989"/>
    </source>
</evidence>
<keyword evidence="7" id="KW-0965">Cell junction</keyword>
<feature type="transmembrane region" description="Helical" evidence="12">
    <location>
        <begin position="181"/>
        <end position="208"/>
    </location>
</feature>
<evidence type="ECO:0000256" key="5">
    <source>
        <dbReference type="ARBA" id="ARBA00022692"/>
    </source>
</evidence>
<evidence type="ECO:0000256" key="3">
    <source>
        <dbReference type="ARBA" id="ARBA00022448"/>
    </source>
</evidence>
<evidence type="ECO:0000256" key="11">
    <source>
        <dbReference type="ARBA" id="ARBA00023303"/>
    </source>
</evidence>
<dbReference type="AlphaFoldDB" id="A0A8S9XV82"/>
<evidence type="ECO:0000256" key="1">
    <source>
        <dbReference type="ARBA" id="ARBA00004610"/>
    </source>
</evidence>
<dbReference type="EMBL" id="WIXP02000004">
    <property type="protein sequence ID" value="KAF6212158.1"/>
    <property type="molecule type" value="Genomic_DNA"/>
</dbReference>
<evidence type="ECO:0000256" key="2">
    <source>
        <dbReference type="ARBA" id="ARBA00004651"/>
    </source>
</evidence>
<comment type="similarity">
    <text evidence="12">Belongs to the pannexin family.</text>
</comment>
<dbReference type="PROSITE" id="PS51013">
    <property type="entry name" value="PANNEXIN"/>
    <property type="match status" value="1"/>
</dbReference>
<keyword evidence="9 12" id="KW-0406">Ion transport</keyword>
<keyword evidence="4" id="KW-1003">Cell membrane</keyword>
<comment type="caution">
    <text evidence="12">Lacks conserved residue(s) required for the propagation of feature annotation.</text>
</comment>
<keyword evidence="14" id="KW-1185">Reference proteome</keyword>
<dbReference type="GO" id="GO:0005921">
    <property type="term" value="C:gap junction"/>
    <property type="evidence" value="ECO:0007669"/>
    <property type="project" value="UniProtKB-SubCell"/>
</dbReference>
<protein>
    <recommendedName>
        <fullName evidence="12">Innexin</fullName>
    </recommendedName>
</protein>
<keyword evidence="3 12" id="KW-0813">Transport</keyword>
<evidence type="ECO:0000313" key="14">
    <source>
        <dbReference type="Proteomes" id="UP000466442"/>
    </source>
</evidence>